<organism evidence="1">
    <name type="scientific">Fusarium oxysporum f. sp. conglutinans race 2 54008</name>
    <dbReference type="NCBI Taxonomy" id="1089457"/>
    <lineage>
        <taxon>Eukaryota</taxon>
        <taxon>Fungi</taxon>
        <taxon>Dikarya</taxon>
        <taxon>Ascomycota</taxon>
        <taxon>Pezizomycotina</taxon>
        <taxon>Sordariomycetes</taxon>
        <taxon>Hypocreomycetidae</taxon>
        <taxon>Hypocreales</taxon>
        <taxon>Nectriaceae</taxon>
        <taxon>Fusarium</taxon>
        <taxon>Fusarium oxysporum species complex</taxon>
    </lineage>
</organism>
<reference evidence="1" key="1">
    <citation type="submission" date="2011-11" db="EMBL/GenBank/DDBJ databases">
        <title>The Genome Sequence of Fusarium oxysporum PHW808.</title>
        <authorList>
            <consortium name="The Broad Institute Genome Sequencing Platform"/>
            <person name="Ma L.-J."/>
            <person name="Gale L.R."/>
            <person name="Schwartz D.C."/>
            <person name="Zhou S."/>
            <person name="Corby-Kistler H."/>
            <person name="Young S.K."/>
            <person name="Zeng Q."/>
            <person name="Gargeya S."/>
            <person name="Fitzgerald M."/>
            <person name="Haas B."/>
            <person name="Abouelleil A."/>
            <person name="Alvarado L."/>
            <person name="Arachchi H.M."/>
            <person name="Berlin A."/>
            <person name="Brown A."/>
            <person name="Chapman S.B."/>
            <person name="Chen Z."/>
            <person name="Dunbar C."/>
            <person name="Freedman E."/>
            <person name="Gearin G."/>
            <person name="Goldberg J."/>
            <person name="Griggs A."/>
            <person name="Gujja S."/>
            <person name="Heiman D."/>
            <person name="Howarth C."/>
            <person name="Larson L."/>
            <person name="Lui A."/>
            <person name="MacDonald P.J.P."/>
            <person name="Montmayeur A."/>
            <person name="Murphy C."/>
            <person name="Neiman D."/>
            <person name="Pearson M."/>
            <person name="Priest M."/>
            <person name="Roberts A."/>
            <person name="Saif S."/>
            <person name="Shea T."/>
            <person name="Shenoy N."/>
            <person name="Sisk P."/>
            <person name="Stolte C."/>
            <person name="Sykes S."/>
            <person name="Wortman J."/>
            <person name="Nusbaum C."/>
            <person name="Birren B."/>
        </authorList>
    </citation>
    <scope>NUCLEOTIDE SEQUENCE [LARGE SCALE GENOMIC DNA]</scope>
    <source>
        <strain evidence="1">54008</strain>
    </source>
</reference>
<dbReference type="EMBL" id="JH658810">
    <property type="protein sequence ID" value="EXL85028.1"/>
    <property type="molecule type" value="Genomic_DNA"/>
</dbReference>
<accession>X0I862</accession>
<dbReference type="HOGENOM" id="CLU_3224625_0_0_1"/>
<dbReference type="AlphaFoldDB" id="X0I862"/>
<sequence>MSAQGLTLYALEIESLSLSLTLTELPRINTPKPARESPTLACVT</sequence>
<gene>
    <name evidence="1" type="ORF">FOPG_02969</name>
</gene>
<proteinExistence type="predicted"/>
<reference evidence="1" key="2">
    <citation type="submission" date="2012-05" db="EMBL/GenBank/DDBJ databases">
        <title>The Genome Annotation of Fusarium oxysporum PHW808.</title>
        <authorList>
            <consortium name="The Broad Institute Genomics Platform"/>
            <person name="Ma L.-J."/>
            <person name="Corby-Kistler H."/>
            <person name="Broz K."/>
            <person name="Gale L.R."/>
            <person name="Jonkers W."/>
            <person name="O'Donnell K."/>
            <person name="Ploetz R."/>
            <person name="Steinberg C."/>
            <person name="Schwartz D.C."/>
            <person name="VanEtten H."/>
            <person name="Zhou S."/>
            <person name="Young S.K."/>
            <person name="Zeng Q."/>
            <person name="Gargeya S."/>
            <person name="Fitzgerald M."/>
            <person name="Abouelleil A."/>
            <person name="Alvarado L."/>
            <person name="Chapman S.B."/>
            <person name="Gainer-Dewar J."/>
            <person name="Goldberg J."/>
            <person name="Griggs A."/>
            <person name="Gujja S."/>
            <person name="Hansen M."/>
            <person name="Howarth C."/>
            <person name="Imamovic A."/>
            <person name="Ireland A."/>
            <person name="Larimer J."/>
            <person name="McCowan C."/>
            <person name="Murphy C."/>
            <person name="Pearson M."/>
            <person name="Poon T.W."/>
            <person name="Priest M."/>
            <person name="Roberts A."/>
            <person name="Saif S."/>
            <person name="Shea T."/>
            <person name="Sykes S."/>
            <person name="Wortman J."/>
            <person name="Nusbaum C."/>
            <person name="Birren B."/>
        </authorList>
    </citation>
    <scope>NUCLEOTIDE SEQUENCE</scope>
    <source>
        <strain evidence="1">54008</strain>
    </source>
</reference>
<name>X0I862_FUSOX</name>
<evidence type="ECO:0000313" key="1">
    <source>
        <dbReference type="EMBL" id="EXL85028.1"/>
    </source>
</evidence>
<dbReference type="Proteomes" id="UP000030676">
    <property type="component" value="Unassembled WGS sequence"/>
</dbReference>
<protein>
    <submittedName>
        <fullName evidence="1">Uncharacterized protein</fullName>
    </submittedName>
</protein>